<evidence type="ECO:0000313" key="2">
    <source>
        <dbReference type="EMBL" id="AKU95908.1"/>
    </source>
</evidence>
<feature type="compositionally biased region" description="Polar residues" evidence="1">
    <location>
        <begin position="10"/>
        <end position="31"/>
    </location>
</feature>
<dbReference type="AlphaFoldDB" id="A0A0K1PQV2"/>
<dbReference type="KEGG" id="llu:AKJ09_02572"/>
<organism evidence="2 3">
    <name type="scientific">Labilithrix luteola</name>
    <dbReference type="NCBI Taxonomy" id="1391654"/>
    <lineage>
        <taxon>Bacteria</taxon>
        <taxon>Pseudomonadati</taxon>
        <taxon>Myxococcota</taxon>
        <taxon>Polyangia</taxon>
        <taxon>Polyangiales</taxon>
        <taxon>Labilitrichaceae</taxon>
        <taxon>Labilithrix</taxon>
    </lineage>
</organism>
<accession>A0A0K1PQV2</accession>
<dbReference type="STRING" id="1391654.AKJ09_02572"/>
<reference evidence="2 3" key="1">
    <citation type="submission" date="2015-08" db="EMBL/GenBank/DDBJ databases">
        <authorList>
            <person name="Babu N.S."/>
            <person name="Beckwith C.J."/>
            <person name="Beseler K.G."/>
            <person name="Brison A."/>
            <person name="Carone J.V."/>
            <person name="Caskin T.P."/>
            <person name="Diamond M."/>
            <person name="Durham M.E."/>
            <person name="Foxe J.M."/>
            <person name="Go M."/>
            <person name="Henderson B.A."/>
            <person name="Jones I.B."/>
            <person name="McGettigan J.A."/>
            <person name="Micheletti S.J."/>
            <person name="Nasrallah M.E."/>
            <person name="Ortiz D."/>
            <person name="Piller C.R."/>
            <person name="Privatt S.R."/>
            <person name="Schneider S.L."/>
            <person name="Sharp S."/>
            <person name="Smith T.C."/>
            <person name="Stanton J.D."/>
            <person name="Ullery H.E."/>
            <person name="Wilson R.J."/>
            <person name="Serrano M.G."/>
            <person name="Buck G."/>
            <person name="Lee V."/>
            <person name="Wang Y."/>
            <person name="Carvalho R."/>
            <person name="Voegtly L."/>
            <person name="Shi R."/>
            <person name="Duckworth R."/>
            <person name="Johnson A."/>
            <person name="Loviza R."/>
            <person name="Walstead R."/>
            <person name="Shah Z."/>
            <person name="Kiflezghi M."/>
            <person name="Wade K."/>
            <person name="Ball S.L."/>
            <person name="Bradley K.W."/>
            <person name="Asai D.J."/>
            <person name="Bowman C.A."/>
            <person name="Russell D.A."/>
            <person name="Pope W.H."/>
            <person name="Jacobs-Sera D."/>
            <person name="Hendrix R.W."/>
            <person name="Hatfull G.F."/>
        </authorList>
    </citation>
    <scope>NUCLEOTIDE SEQUENCE [LARGE SCALE GENOMIC DNA]</scope>
    <source>
        <strain evidence="2 3">DSM 27648</strain>
    </source>
</reference>
<gene>
    <name evidence="2" type="ORF">AKJ09_02572</name>
</gene>
<feature type="region of interest" description="Disordered" evidence="1">
    <location>
        <begin position="1"/>
        <end position="49"/>
    </location>
</feature>
<evidence type="ECO:0000313" key="3">
    <source>
        <dbReference type="Proteomes" id="UP000064967"/>
    </source>
</evidence>
<dbReference type="EMBL" id="CP012333">
    <property type="protein sequence ID" value="AKU95908.1"/>
    <property type="molecule type" value="Genomic_DNA"/>
</dbReference>
<dbReference type="Proteomes" id="UP000064967">
    <property type="component" value="Chromosome"/>
</dbReference>
<proteinExistence type="predicted"/>
<keyword evidence="3" id="KW-1185">Reference proteome</keyword>
<feature type="region of interest" description="Disordered" evidence="1">
    <location>
        <begin position="96"/>
        <end position="117"/>
    </location>
</feature>
<sequence>MPTTGGADASNATGSSQGPSKTFQVERTSGQAPAERAGNVEGASGASPLERLRAGEIDVHGYIDLKVDQATAGLSGLSPSELAHIKNTLRDQMASDPGLADLVRAATGQTPKLPEED</sequence>
<protein>
    <submittedName>
        <fullName evidence="2">Uncharacterized protein</fullName>
    </submittedName>
</protein>
<evidence type="ECO:0000256" key="1">
    <source>
        <dbReference type="SAM" id="MobiDB-lite"/>
    </source>
</evidence>
<name>A0A0K1PQV2_9BACT</name>